<name>A0ABN5DR90_9MICO</name>
<keyword evidence="2 5" id="KW-0812">Transmembrane</keyword>
<proteinExistence type="predicted"/>
<evidence type="ECO:0000256" key="4">
    <source>
        <dbReference type="ARBA" id="ARBA00023136"/>
    </source>
</evidence>
<organism evidence="7 8">
    <name type="scientific">Dermabacter jinjuensis</name>
    <dbReference type="NCBI Taxonomy" id="1667168"/>
    <lineage>
        <taxon>Bacteria</taxon>
        <taxon>Bacillati</taxon>
        <taxon>Actinomycetota</taxon>
        <taxon>Actinomycetes</taxon>
        <taxon>Micrococcales</taxon>
        <taxon>Dermabacteraceae</taxon>
        <taxon>Dermabacter</taxon>
    </lineage>
</organism>
<keyword evidence="4 5" id="KW-0472">Membrane</keyword>
<dbReference type="InterPro" id="IPR051328">
    <property type="entry name" value="T7SS_ABC-Transporter"/>
</dbReference>
<feature type="domain" description="ABC-2 type transporter transmembrane" evidence="6">
    <location>
        <begin position="46"/>
        <end position="241"/>
    </location>
</feature>
<dbReference type="InterPro" id="IPR013525">
    <property type="entry name" value="ABC2_TM"/>
</dbReference>
<accession>A0ABN5DR90</accession>
<keyword evidence="3 5" id="KW-1133">Transmembrane helix</keyword>
<evidence type="ECO:0000259" key="6">
    <source>
        <dbReference type="Pfam" id="PF12698"/>
    </source>
</evidence>
<feature type="transmembrane region" description="Helical" evidence="5">
    <location>
        <begin position="127"/>
        <end position="152"/>
    </location>
</feature>
<evidence type="ECO:0000256" key="1">
    <source>
        <dbReference type="ARBA" id="ARBA00004141"/>
    </source>
</evidence>
<feature type="transmembrane region" description="Helical" evidence="5">
    <location>
        <begin position="164"/>
        <end position="186"/>
    </location>
</feature>
<feature type="transmembrane region" description="Helical" evidence="5">
    <location>
        <begin position="219"/>
        <end position="241"/>
    </location>
</feature>
<evidence type="ECO:0000313" key="8">
    <source>
        <dbReference type="Proteomes" id="UP000815698"/>
    </source>
</evidence>
<reference evidence="7 8" key="1">
    <citation type="journal article" date="2016" name="Int. J. Syst. Evol. Microbiol.">
        <title>Dermabacter jinjuensis sp. nov., a novel species of the genus Dermabacter isolated from a clinical specimen.</title>
        <authorList>
            <person name="Park Y.K."/>
            <person name="Lee K.M."/>
            <person name="Lee W.K."/>
            <person name="Cho M.J."/>
            <person name="Lee H.S."/>
            <person name="Cho Y.G."/>
            <person name="Lee Y.C."/>
            <person name="Lee W.K."/>
            <person name="Seong W.K."/>
            <person name="Hwang K.J."/>
        </authorList>
    </citation>
    <scope>NUCLEOTIDE SEQUENCE [LARGE SCALE GENOMIC DNA]</scope>
    <source>
        <strain evidence="7 8">32T</strain>
    </source>
</reference>
<feature type="transmembrane region" description="Helical" evidence="5">
    <location>
        <begin position="93"/>
        <end position="115"/>
    </location>
</feature>
<evidence type="ECO:0000256" key="5">
    <source>
        <dbReference type="SAM" id="Phobius"/>
    </source>
</evidence>
<gene>
    <name evidence="7" type="ORF">COP05_03940</name>
</gene>
<keyword evidence="8" id="KW-1185">Reference proteome</keyword>
<dbReference type="PANTHER" id="PTHR43077">
    <property type="entry name" value="TRANSPORT PERMEASE YVFS-RELATED"/>
    <property type="match status" value="1"/>
</dbReference>
<dbReference type="EMBL" id="CP023482">
    <property type="protein sequence ID" value="ATH96340.1"/>
    <property type="molecule type" value="Genomic_DNA"/>
</dbReference>
<sequence length="248" mass="26897">MFAIELKRQFRDLVNLFFIVGLPVIIYIAIGTTNDFADINFGDGNIAMSIMIALAAYGAASATTGIATQAGVEKIRGWGRQLGLTPLSDARYIAVKVGVGSIIALLPLVIVYAIGALTKAEAPLEDWIISFLILFVGSMMFGFYGLIFAFAMRSEGAANASTGLLVLFGFLGNLFVPLSGTLLQIGRFTPLYGYAMLARYPVTHGKMYSTGPGFYEDPLWYGLVNVAVWLVIFVVLALVLARKTRERQ</sequence>
<dbReference type="RefSeq" id="WP_096882759.1">
    <property type="nucleotide sequence ID" value="NZ_CP023482.1"/>
</dbReference>
<dbReference type="Proteomes" id="UP000815698">
    <property type="component" value="Chromosome"/>
</dbReference>
<dbReference type="PANTHER" id="PTHR43077:SF11">
    <property type="entry name" value="TRANSPORT PERMEASE YVFS-RELATED"/>
    <property type="match status" value="1"/>
</dbReference>
<dbReference type="Pfam" id="PF12698">
    <property type="entry name" value="ABC2_membrane_3"/>
    <property type="match status" value="1"/>
</dbReference>
<protein>
    <submittedName>
        <fullName evidence="7">ABC transporter permease</fullName>
    </submittedName>
</protein>
<evidence type="ECO:0000256" key="2">
    <source>
        <dbReference type="ARBA" id="ARBA00022692"/>
    </source>
</evidence>
<evidence type="ECO:0000256" key="3">
    <source>
        <dbReference type="ARBA" id="ARBA00022989"/>
    </source>
</evidence>
<feature type="transmembrane region" description="Helical" evidence="5">
    <location>
        <begin position="50"/>
        <end position="72"/>
    </location>
</feature>
<evidence type="ECO:0000313" key="7">
    <source>
        <dbReference type="EMBL" id="ATH96340.1"/>
    </source>
</evidence>
<comment type="subcellular location">
    <subcellularLocation>
        <location evidence="1">Membrane</location>
        <topology evidence="1">Multi-pass membrane protein</topology>
    </subcellularLocation>
</comment>
<feature type="transmembrane region" description="Helical" evidence="5">
    <location>
        <begin position="12"/>
        <end position="30"/>
    </location>
</feature>